<dbReference type="Proteomes" id="UP000202309">
    <property type="component" value="Segment"/>
</dbReference>
<accession>Q4KSV0</accession>
<keyword evidence="3" id="KW-1185">Reference proteome</keyword>
<evidence type="ECO:0000313" key="3">
    <source>
        <dbReference type="Proteomes" id="UP000202309"/>
    </source>
</evidence>
<dbReference type="EMBL" id="JX560541">
    <property type="protein sequence ID" value="AGE61691.1"/>
    <property type="molecule type" value="Genomic_DNA"/>
</dbReference>
<reference evidence="1 3" key="2">
    <citation type="journal article" date="2005" name="J. Gen. Virol.">
        <title>Genome sequence of Chrysodeixis chalcites nucleopolyhedrovirus, a baculovirus with two DNA photolyase genes.</title>
        <authorList>
            <person name="van Oers M.M."/>
            <person name="Abma-Henkens M.H."/>
            <person name="Herniou E.A."/>
            <person name="de Groot J.C."/>
            <person name="Peters S."/>
            <person name="Vlak J.M."/>
        </authorList>
    </citation>
    <scope>NUCLEOTIDE SEQUENCE [LARGE SCALE GENOMIC DNA]</scope>
</reference>
<reference evidence="1 3" key="1">
    <citation type="journal article" date="2004" name="Virology">
        <title>Identification and characterization of a DNA photolyase-containing baculovirus from Chrysodeixis chalcites.</title>
        <authorList>
            <person name="van Oers M.M."/>
            <person name="Herniou E.A."/>
            <person name="Usmany M."/>
            <person name="Messelink G.J."/>
            <person name="Vlak J.M."/>
        </authorList>
    </citation>
    <scope>NUCLEOTIDE SEQUENCE [LARGE SCALE GENOMIC DNA]</scope>
</reference>
<dbReference type="RefSeq" id="YP_249735.1">
    <property type="nucleotide sequence ID" value="NC_007151.1"/>
</dbReference>
<dbReference type="Pfam" id="PF05092">
    <property type="entry name" value="PIF"/>
    <property type="match status" value="1"/>
</dbReference>
<evidence type="ECO:0000313" key="2">
    <source>
        <dbReference type="EMBL" id="AGE61691.1"/>
    </source>
</evidence>
<sequence>MYLILAIVILILIVLLLTNYISVLVYADEPVLYPLERFDNSNVPLIEPPSEIILEDNPVSCHSQLTPCTSHQDCDICREGLANCQYFDEPTKITMNDIEYTIQPGESYCMALNRERARACNPNTGVWILTRNEIGYSLLCNCTSPGLVTQLNLYSDCNVPVGCQPNGRILNINESPMRCVCDEGFISEFDSQTQTPFCRPMRVRDTDYRTFFEQAPCRDGFVSIEHPGLDPIYRQTLRLTSICVVDPCSIDPITGRRTTGRLQYFKNDQDGTELSFCNCPIEDNLFGIASGGASMLRQSRLNRRDNISIVNSCIQPFNIPIDALHEIQYKFFWGRSDNLLSDDDIFAHVTRHNLSHVRYHRLLQPIPNSILSTIKFSIAYSPHEIFVDSSLKDSIYVRFLKLARRTTQPCFYPGRGRCIVHQPDLCIRRHGTVQVGTAETFTNSWCYFSREGGWIKIWSPATRYPRGQFPVALMVSAVFGVLETKNATTIHICDAIGMVPESQYNNLAQILNTYSNYSV</sequence>
<dbReference type="KEGG" id="vg:3431523"/>
<name>Q4KSV0_9ABAC</name>
<proteinExistence type="predicted"/>
<dbReference type="GeneID" id="3431523"/>
<dbReference type="InterPro" id="IPR007784">
    <property type="entry name" value="PIR"/>
</dbReference>
<dbReference type="OrthoDB" id="1963at10239"/>
<gene>
    <name evidence="1" type="primary">ORF-131 pif-1</name>
</gene>
<evidence type="ECO:0000313" key="1">
    <source>
        <dbReference type="EMBL" id="AAY84062.1"/>
    </source>
</evidence>
<protein>
    <submittedName>
        <fullName evidence="1">PIF-1</fullName>
    </submittedName>
</protein>
<dbReference type="EMBL" id="AY864330">
    <property type="protein sequence ID" value="AAY84062.1"/>
    <property type="molecule type" value="Genomic_DNA"/>
</dbReference>
<organism evidence="1 3">
    <name type="scientific">Chrysodeixis chalcites nucleopolyhedrovirus</name>
    <dbReference type="NCBI Taxonomy" id="320432"/>
    <lineage>
        <taxon>Viruses</taxon>
        <taxon>Viruses incertae sedis</taxon>
        <taxon>Naldaviricetes</taxon>
        <taxon>Lefavirales</taxon>
        <taxon>Baculoviridae</taxon>
        <taxon>Alphabaculovirus</taxon>
        <taxon>Alphabaculovirus chrychalcites</taxon>
    </lineage>
</organism>
<reference evidence="2" key="3">
    <citation type="submission" date="2012-08" db="EMBL/GenBank/DDBJ databases">
        <title>Sequences comparision among Chrysodeixis chalcites nucleopolyhedrovirus genotypes from a field strain of the Canary Islands.</title>
        <authorList>
            <person name="Bernal A."/>
            <person name="Simon O."/>
            <person name="Palma L."/>
            <person name="Williams T."/>
            <person name="Caballero P."/>
        </authorList>
    </citation>
    <scope>NUCLEOTIDE SEQUENCE</scope>
    <source>
        <strain evidence="2">TF1</strain>
    </source>
</reference>